<reference evidence="2" key="2">
    <citation type="submission" date="2010-03" db="EMBL/GenBank/DDBJ databases">
        <title>The genome sequence of Coccidioides posadasii strain Silveira.</title>
        <authorList>
            <consortium name="The Broad Institute Genome Sequencing Center for Infectious Disease"/>
            <person name="Neafsey D."/>
            <person name="Orbach M."/>
            <person name="Henn M.R."/>
            <person name="Cole G.T."/>
            <person name="Galgiani J."/>
            <person name="Gardner M.J."/>
            <person name="Kirkland T.N."/>
            <person name="Taylor J.W."/>
            <person name="Young S.K."/>
            <person name="Zeng Q."/>
            <person name="Koehrsen M."/>
            <person name="Alvarado L."/>
            <person name="Berlin A."/>
            <person name="Borenstein D."/>
            <person name="Chapman S.B."/>
            <person name="Chen Z."/>
            <person name="Engels R."/>
            <person name="Freedman E."/>
            <person name="Gellesch M."/>
            <person name="Goldberg J."/>
            <person name="Griggs A."/>
            <person name="Gujja S."/>
            <person name="Heilman E."/>
            <person name="Heiman D."/>
            <person name="Howarth C."/>
            <person name="Jen D."/>
            <person name="Larson L."/>
            <person name="Mehta T."/>
            <person name="Neiman D."/>
            <person name="Park D."/>
            <person name="Pearson M."/>
            <person name="Richards J."/>
            <person name="Roberts A."/>
            <person name="Saif S."/>
            <person name="Shea T."/>
            <person name="Shenoy N."/>
            <person name="Sisk P."/>
            <person name="Stolte C."/>
            <person name="Sykes S."/>
            <person name="Walk T."/>
            <person name="White J."/>
            <person name="Yandava C."/>
            <person name="Haas B."/>
            <person name="Nusbaum C."/>
            <person name="Birren B."/>
        </authorList>
    </citation>
    <scope>NUCLEOTIDE SEQUENCE [LARGE SCALE GENOMIC DNA]</scope>
    <source>
        <strain evidence="2">RMSCC 757 / Silveira</strain>
    </source>
</reference>
<dbReference type="Proteomes" id="UP000002497">
    <property type="component" value="Unassembled WGS sequence"/>
</dbReference>
<dbReference type="VEuPathDB" id="FungiDB:CPSG_00492"/>
<evidence type="ECO:0000313" key="1">
    <source>
        <dbReference type="EMBL" id="EFW22593.1"/>
    </source>
</evidence>
<reference evidence="2" key="1">
    <citation type="journal article" date="2010" name="Genome Res.">
        <title>Population genomic sequencing of Coccidioides fungi reveals recent hybridization and transposon control.</title>
        <authorList>
            <person name="Neafsey D.E."/>
            <person name="Barker B.M."/>
            <person name="Sharpton T.J."/>
            <person name="Stajich J.E."/>
            <person name="Park D.J."/>
            <person name="Whiston E."/>
            <person name="Hung C.-Y."/>
            <person name="McMahan C."/>
            <person name="White J."/>
            <person name="Sykes S."/>
            <person name="Heiman D."/>
            <person name="Young S."/>
            <person name="Zeng Q."/>
            <person name="Abouelleil A."/>
            <person name="Aftuck L."/>
            <person name="Bessette D."/>
            <person name="Brown A."/>
            <person name="FitzGerald M."/>
            <person name="Lui A."/>
            <person name="Macdonald J.P."/>
            <person name="Priest M."/>
            <person name="Orbach M.J."/>
            <person name="Galgiani J.N."/>
            <person name="Kirkland T.N."/>
            <person name="Cole G.T."/>
            <person name="Birren B.W."/>
            <person name="Henn M.R."/>
            <person name="Taylor J.W."/>
            <person name="Rounsley S.D."/>
        </authorList>
    </citation>
    <scope>NUCLEOTIDE SEQUENCE [LARGE SCALE GENOMIC DNA]</scope>
    <source>
        <strain evidence="2">RMSCC 757 / Silveira</strain>
    </source>
</reference>
<dbReference type="EMBL" id="GL636486">
    <property type="protein sequence ID" value="EFW22593.1"/>
    <property type="molecule type" value="Genomic_DNA"/>
</dbReference>
<gene>
    <name evidence="1" type="ORF">CPSG_00492</name>
</gene>
<dbReference type="HOGENOM" id="CLU_1331841_0_0_1"/>
<protein>
    <submittedName>
        <fullName evidence="1">Predicted protein</fullName>
    </submittedName>
</protein>
<name>E9CSC4_COCPS</name>
<keyword evidence="2" id="KW-1185">Reference proteome</keyword>
<dbReference type="AlphaFoldDB" id="E9CSC4"/>
<sequence>MSPDMIFCSWPRYTTRGHKSFPTLKAKFTQPAKSSSWVRNICNHVDGTGHCAFSPTKKGIGGKYISGQGASECVTVGFRWGGWPSGKGPAWNPSEVGVLLIGELTTLNRRFLQMLRCVSYTQDFKDFPLEHGSNQKNNASLPIENAFAILSHFGATGAFMSHIQQLPTSHFGGAATLARGTSGIDRKSRPIWLCTEGSTAGFSASD</sequence>
<accession>E9CSC4</accession>
<organism evidence="2">
    <name type="scientific">Coccidioides posadasii (strain RMSCC 757 / Silveira)</name>
    <name type="common">Valley fever fungus</name>
    <dbReference type="NCBI Taxonomy" id="443226"/>
    <lineage>
        <taxon>Eukaryota</taxon>
        <taxon>Fungi</taxon>
        <taxon>Dikarya</taxon>
        <taxon>Ascomycota</taxon>
        <taxon>Pezizomycotina</taxon>
        <taxon>Eurotiomycetes</taxon>
        <taxon>Eurotiomycetidae</taxon>
        <taxon>Onygenales</taxon>
        <taxon>Onygenaceae</taxon>
        <taxon>Coccidioides</taxon>
    </lineage>
</organism>
<proteinExistence type="predicted"/>
<evidence type="ECO:0000313" key="2">
    <source>
        <dbReference type="Proteomes" id="UP000002497"/>
    </source>
</evidence>